<accession>A0ABT4WBW5</accession>
<dbReference type="EMBL" id="JAMZNK010000013">
    <property type="protein sequence ID" value="MDA6070021.1"/>
    <property type="molecule type" value="Genomic_DNA"/>
</dbReference>
<sequence>MNGNSWKEIYYYSDKTNTIKYAGSFSTDYEVKKQKKQIEETYEGSWYMDQSKTLYEWRSEKLVPIKQIILAHEQNTYENGKLTFEYYENSINEIEGLKLKFKEPYTSDKKQKDLWDNFFTK</sequence>
<dbReference type="Proteomes" id="UP001212170">
    <property type="component" value="Unassembled WGS sequence"/>
</dbReference>
<comment type="caution">
    <text evidence="1">The sequence shown here is derived from an EMBL/GenBank/DDBJ whole genome shotgun (WGS) entry which is preliminary data.</text>
</comment>
<keyword evidence="2" id="KW-1185">Reference proteome</keyword>
<reference evidence="1 2" key="1">
    <citation type="journal article" date="2023" name="Chemosphere">
        <title>Whole genome analysis of Flavobacterium aziz-sancarii sp. nov., isolated from Ardley Island (Antarctica), revealed a rich resistome and bioremediation potential.</title>
        <authorList>
            <person name="Otur C."/>
            <person name="Okay S."/>
            <person name="Kurt-Kizildogan A."/>
        </authorList>
    </citation>
    <scope>NUCLEOTIDE SEQUENCE [LARGE SCALE GENOMIC DNA]</scope>
    <source>
        <strain evidence="1 2">AC</strain>
    </source>
</reference>
<proteinExistence type="predicted"/>
<protein>
    <submittedName>
        <fullName evidence="1">Uncharacterized protein</fullName>
    </submittedName>
</protein>
<organism evidence="1 2">
    <name type="scientific">Flavobacterium azizsancarii</name>
    <dbReference type="NCBI Taxonomy" id="2961580"/>
    <lineage>
        <taxon>Bacteria</taxon>
        <taxon>Pseudomonadati</taxon>
        <taxon>Bacteroidota</taxon>
        <taxon>Flavobacteriia</taxon>
        <taxon>Flavobacteriales</taxon>
        <taxon>Flavobacteriaceae</taxon>
        <taxon>Flavobacterium</taxon>
    </lineage>
</organism>
<evidence type="ECO:0000313" key="1">
    <source>
        <dbReference type="EMBL" id="MDA6070021.1"/>
    </source>
</evidence>
<name>A0ABT4WBW5_9FLAO</name>
<evidence type="ECO:0000313" key="2">
    <source>
        <dbReference type="Proteomes" id="UP001212170"/>
    </source>
</evidence>
<dbReference type="RefSeq" id="WP_271335833.1">
    <property type="nucleotide sequence ID" value="NZ_JAMZNK010000013.1"/>
</dbReference>
<gene>
    <name evidence="1" type="ORF">NJT12_10370</name>
</gene>